<comment type="similarity">
    <text evidence="1">Belongs to the universal stress protein A family.</text>
</comment>
<dbReference type="InterPro" id="IPR006016">
    <property type="entry name" value="UspA"/>
</dbReference>
<dbReference type="PANTHER" id="PTHR46268">
    <property type="entry name" value="STRESS RESPONSE PROTEIN NHAX"/>
    <property type="match status" value="1"/>
</dbReference>
<reference evidence="3 4" key="1">
    <citation type="submission" date="2021-02" db="EMBL/GenBank/DDBJ databases">
        <title>FDA dAtabase for Regulatory Grade micrObial Sequences (FDA-ARGOS): Supporting development and validation of Infectious Disease Dx tests.</title>
        <authorList>
            <person name="Minogue T."/>
            <person name="Wolcott M."/>
            <person name="Wasieloski L."/>
            <person name="Aguilar W."/>
            <person name="Moore D."/>
            <person name="Jaissle J."/>
            <person name="Tallon L."/>
            <person name="Sadzewicz L."/>
            <person name="Zhao X."/>
            <person name="Boylan J."/>
            <person name="Ott S."/>
            <person name="Bowen H."/>
            <person name="Vavikolanu K."/>
            <person name="Mehta A."/>
            <person name="Aluvathingal J."/>
            <person name="Nadendla S."/>
            <person name="Yan Y."/>
            <person name="Sichtig H."/>
        </authorList>
    </citation>
    <scope>NUCLEOTIDE SEQUENCE [LARGE SCALE GENOMIC DNA]</scope>
    <source>
        <strain evidence="3 4">FDAARGOS_1272</strain>
    </source>
</reference>
<keyword evidence="4" id="KW-1185">Reference proteome</keyword>
<proteinExistence type="inferred from homology"/>
<dbReference type="RefSeq" id="WP_158380464.1">
    <property type="nucleotide sequence ID" value="NZ_CABVPR010000090.1"/>
</dbReference>
<dbReference type="SUPFAM" id="SSF52402">
    <property type="entry name" value="Adenine nucleotide alpha hydrolases-like"/>
    <property type="match status" value="1"/>
</dbReference>
<protein>
    <submittedName>
        <fullName evidence="3">Universal stress protein</fullName>
    </submittedName>
</protein>
<name>A0A892IKS9_9BURK</name>
<dbReference type="GeneID" id="93131156"/>
<dbReference type="CDD" id="cd00293">
    <property type="entry name" value="USP-like"/>
    <property type="match status" value="1"/>
</dbReference>
<dbReference type="AlphaFoldDB" id="A0A892IKS9"/>
<evidence type="ECO:0000259" key="2">
    <source>
        <dbReference type="Pfam" id="PF00582"/>
    </source>
</evidence>
<gene>
    <name evidence="3" type="ORF">I6K02_27120</name>
</gene>
<dbReference type="Pfam" id="PF00582">
    <property type="entry name" value="Usp"/>
    <property type="match status" value="1"/>
</dbReference>
<dbReference type="Gene3D" id="3.40.50.620">
    <property type="entry name" value="HUPs"/>
    <property type="match status" value="1"/>
</dbReference>
<evidence type="ECO:0000256" key="1">
    <source>
        <dbReference type="ARBA" id="ARBA00008791"/>
    </source>
</evidence>
<evidence type="ECO:0000313" key="4">
    <source>
        <dbReference type="Proteomes" id="UP000625568"/>
    </source>
</evidence>
<accession>A0A892IKS9</accession>
<dbReference type="PANTHER" id="PTHR46268:SF6">
    <property type="entry name" value="UNIVERSAL STRESS PROTEIN UP12"/>
    <property type="match status" value="1"/>
</dbReference>
<dbReference type="Proteomes" id="UP000625568">
    <property type="component" value="Chromosome 3"/>
</dbReference>
<organism evidence="3 4">
    <name type="scientific">Burkholderia dolosa</name>
    <dbReference type="NCBI Taxonomy" id="152500"/>
    <lineage>
        <taxon>Bacteria</taxon>
        <taxon>Pseudomonadati</taxon>
        <taxon>Pseudomonadota</taxon>
        <taxon>Betaproteobacteria</taxon>
        <taxon>Burkholderiales</taxon>
        <taxon>Burkholderiaceae</taxon>
        <taxon>Burkholderia</taxon>
        <taxon>Burkholderia cepacia complex</taxon>
    </lineage>
</organism>
<dbReference type="EMBL" id="CP069484">
    <property type="protein sequence ID" value="QRO81430.1"/>
    <property type="molecule type" value="Genomic_DNA"/>
</dbReference>
<evidence type="ECO:0000313" key="3">
    <source>
        <dbReference type="EMBL" id="QRO81430.1"/>
    </source>
</evidence>
<feature type="domain" description="UspA" evidence="2">
    <location>
        <begin position="1"/>
        <end position="144"/>
    </location>
</feature>
<sequence length="158" mass="17664">MSTSIVVGISENATMSIFSKALDIARSRDARIIAVHVFDCPIPCRARLDYCNWESMIAAERARGRMTLERALARFDNGVPAVEGRMLMRGTTGSTVGRDIASICEASDADLVILGSRRQGWWRFLDEDVARNVRRHTSTPVQIVDVAFDDARPREHRS</sequence>
<dbReference type="InterPro" id="IPR014729">
    <property type="entry name" value="Rossmann-like_a/b/a_fold"/>
</dbReference>